<dbReference type="Gene3D" id="2.60.40.1120">
    <property type="entry name" value="Carboxypeptidase-like, regulatory domain"/>
    <property type="match status" value="1"/>
</dbReference>
<sequence length="600" mass="68034">MKRNIVLVLLTLVGYGLTAQVQVKKIKGIVTDGLSPLSNVNISIKDSDQGVKTDKTGRYEIYADEGQVLVYSYVGKQDMEIMIQDVTRFLNVEMFDKIEELDEVTVTKRSKKSQVELFKEYQENKSLIKTGFGILDREKTGYSMRILDGDDLSSAGQDFIDGLQAWIPGAQVFRPNAFRPGGGSLLGNVGRPTDLTIPIVYLPRATRSAKPVPAVYEVDGVLFTDAPVFLSSNNIERIAVIESIAGIARYGSLAAGGVVIINTKTGNYSKKEKGTNKPFDQAKLRNNFWDESQLGNMNIAEPSYMVELKNTKNKEETEEWFETQQKVYANSPYFYLDVLSHFNSSKEYKNLADEAITVLESRFANDPRVLKALAYQLDAAGAYERANEIYKQVFILRPHYAQSYLDLSNSYRNAGNLEYAATLYARYNYLVKESFFEDSESFSTVLDNSFNNLITQHGNLIGEGRTAVKVKDGEEFKGTRVVFEWNNSEAEFDLQFVNPENQYYTWNHTLRENSERIMEEKKQGFSCQEYLIYKPIGGTWRINAQYLGNKSLTPTYLKATVYHNFNTAAQQKEIHVFKLSAKNNYQSLFSIDGSNSMKEQ</sequence>
<proteinExistence type="predicted"/>
<evidence type="ECO:0000313" key="1">
    <source>
        <dbReference type="EMBL" id="SHG34458.1"/>
    </source>
</evidence>
<protein>
    <submittedName>
        <fullName evidence="1">CarboxypepD_reg-like domain-containing protein</fullName>
    </submittedName>
</protein>
<dbReference type="SUPFAM" id="SSF56935">
    <property type="entry name" value="Porins"/>
    <property type="match status" value="1"/>
</dbReference>
<dbReference type="SUPFAM" id="SSF48452">
    <property type="entry name" value="TPR-like"/>
    <property type="match status" value="1"/>
</dbReference>
<dbReference type="Proteomes" id="UP000184532">
    <property type="component" value="Unassembled WGS sequence"/>
</dbReference>
<dbReference type="STRING" id="570519.SAMN04488116_1068"/>
<dbReference type="Gene3D" id="2.170.130.10">
    <property type="entry name" value="TonB-dependent receptor, plug domain"/>
    <property type="match status" value="1"/>
</dbReference>
<name>A0A1M5J1H3_9FLAO</name>
<dbReference type="InterPro" id="IPR008969">
    <property type="entry name" value="CarboxyPept-like_regulatory"/>
</dbReference>
<keyword evidence="2" id="KW-1185">Reference proteome</keyword>
<dbReference type="EMBL" id="FQWL01000001">
    <property type="protein sequence ID" value="SHG34458.1"/>
    <property type="molecule type" value="Genomic_DNA"/>
</dbReference>
<reference evidence="2" key="1">
    <citation type="submission" date="2016-11" db="EMBL/GenBank/DDBJ databases">
        <authorList>
            <person name="Varghese N."/>
            <person name="Submissions S."/>
        </authorList>
    </citation>
    <scope>NUCLEOTIDE SEQUENCE [LARGE SCALE GENOMIC DNA]</scope>
    <source>
        <strain evidence="2">DSM 22638</strain>
    </source>
</reference>
<dbReference type="AlphaFoldDB" id="A0A1M5J1H3"/>
<dbReference type="SUPFAM" id="SSF49464">
    <property type="entry name" value="Carboxypeptidase regulatory domain-like"/>
    <property type="match status" value="1"/>
</dbReference>
<dbReference type="InterPro" id="IPR037066">
    <property type="entry name" value="Plug_dom_sf"/>
</dbReference>
<dbReference type="InterPro" id="IPR011990">
    <property type="entry name" value="TPR-like_helical_dom_sf"/>
</dbReference>
<dbReference type="Pfam" id="PF13715">
    <property type="entry name" value="CarbopepD_reg_2"/>
    <property type="match status" value="1"/>
</dbReference>
<accession>A0A1M5J1H3</accession>
<dbReference type="RefSeq" id="WP_073176894.1">
    <property type="nucleotide sequence ID" value="NZ_FQWL01000001.1"/>
</dbReference>
<dbReference type="OrthoDB" id="1079187at2"/>
<organism evidence="1 2">
    <name type="scientific">Flagellimonas flava</name>
    <dbReference type="NCBI Taxonomy" id="570519"/>
    <lineage>
        <taxon>Bacteria</taxon>
        <taxon>Pseudomonadati</taxon>
        <taxon>Bacteroidota</taxon>
        <taxon>Flavobacteriia</taxon>
        <taxon>Flavobacteriales</taxon>
        <taxon>Flavobacteriaceae</taxon>
        <taxon>Flagellimonas</taxon>
    </lineage>
</organism>
<evidence type="ECO:0000313" key="2">
    <source>
        <dbReference type="Proteomes" id="UP000184532"/>
    </source>
</evidence>
<dbReference type="Gene3D" id="1.25.40.10">
    <property type="entry name" value="Tetratricopeptide repeat domain"/>
    <property type="match status" value="1"/>
</dbReference>
<gene>
    <name evidence="1" type="ORF">SAMN04488116_1068</name>
</gene>